<keyword evidence="3 9" id="KW-1003">Cell membrane</keyword>
<keyword evidence="6 9" id="KW-1133">Transmembrane helix</keyword>
<evidence type="ECO:0000256" key="10">
    <source>
        <dbReference type="SAM" id="MobiDB-lite"/>
    </source>
</evidence>
<dbReference type="Gene3D" id="1.20.5.3310">
    <property type="match status" value="1"/>
</dbReference>
<dbReference type="KEGG" id="gbc:GbCGDNIH3_2264"/>
<proteinExistence type="inferred from homology"/>
<evidence type="ECO:0000256" key="2">
    <source>
        <dbReference type="ARBA" id="ARBA00022448"/>
    </source>
</evidence>
<keyword evidence="2 9" id="KW-0813">Transport</keyword>
<accession>A0AAN0RFY2</accession>
<reference evidence="12" key="1">
    <citation type="submission" date="2012-06" db="EMBL/GenBank/DDBJ databases">
        <title>Genome analysis of multiple Granulibacter bethesdensis isolates demonstrates substantial genome diversity.</title>
        <authorList>
            <person name="Greenberg D.E."/>
            <person name="Porcella S.F."/>
            <person name="Zarember K."/>
            <person name="Zelazny A.M."/>
            <person name="Bruno D."/>
            <person name="Martens C."/>
            <person name="Barbian K.D."/>
            <person name="Jaske E."/>
            <person name="Holland S.M."/>
        </authorList>
    </citation>
    <scope>NUCLEOTIDE SEQUENCE [LARGE SCALE GENOMIC DNA]</scope>
    <source>
        <strain evidence="12">CGDNIH3</strain>
    </source>
</reference>
<protein>
    <recommendedName>
        <fullName evidence="9">Sec-independent protein translocase protein TatA</fullName>
    </recommendedName>
</protein>
<comment type="subunit">
    <text evidence="9">The Tat system comprises two distinct complexes: a TatABC complex, containing multiple copies of TatA, TatB and TatC subunits, and a separate TatA complex, containing only TatA subunits. Substrates initially bind to the TatABC complex, which probably triggers association of the separate TatA complex to form the active translocon.</text>
</comment>
<gene>
    <name evidence="9" type="primary">tatA</name>
    <name evidence="11" type="ORF">GbCGDNIH3_2264</name>
</gene>
<dbReference type="AlphaFoldDB" id="A0AAN0RFY2"/>
<dbReference type="Pfam" id="PF02416">
    <property type="entry name" value="TatA_B_E"/>
    <property type="match status" value="1"/>
</dbReference>
<dbReference type="EMBL" id="CP003181">
    <property type="protein sequence ID" value="AHJ64168.1"/>
    <property type="molecule type" value="Genomic_DNA"/>
</dbReference>
<organism evidence="11 12">
    <name type="scientific">Granulibacter bethesdensis</name>
    <dbReference type="NCBI Taxonomy" id="364410"/>
    <lineage>
        <taxon>Bacteria</taxon>
        <taxon>Pseudomonadati</taxon>
        <taxon>Pseudomonadota</taxon>
        <taxon>Alphaproteobacteria</taxon>
        <taxon>Acetobacterales</taxon>
        <taxon>Acetobacteraceae</taxon>
        <taxon>Granulibacter</taxon>
    </lineage>
</organism>
<evidence type="ECO:0000256" key="4">
    <source>
        <dbReference type="ARBA" id="ARBA00022692"/>
    </source>
</evidence>
<evidence type="ECO:0000256" key="8">
    <source>
        <dbReference type="ARBA" id="ARBA00023136"/>
    </source>
</evidence>
<keyword evidence="5 9" id="KW-0653">Protein transport</keyword>
<keyword evidence="8 9" id="KW-0472">Membrane</keyword>
<evidence type="ECO:0000313" key="11">
    <source>
        <dbReference type="EMBL" id="AHJ64168.1"/>
    </source>
</evidence>
<evidence type="ECO:0000256" key="3">
    <source>
        <dbReference type="ARBA" id="ARBA00022475"/>
    </source>
</evidence>
<dbReference type="InterPro" id="IPR006312">
    <property type="entry name" value="TatA/E"/>
</dbReference>
<feature type="transmembrane region" description="Helical" evidence="9">
    <location>
        <begin position="33"/>
        <end position="53"/>
    </location>
</feature>
<dbReference type="NCBIfam" id="TIGR01411">
    <property type="entry name" value="tatAE"/>
    <property type="match status" value="1"/>
</dbReference>
<dbReference type="GO" id="GO:0033281">
    <property type="term" value="C:TAT protein transport complex"/>
    <property type="evidence" value="ECO:0007669"/>
    <property type="project" value="UniProtKB-UniRule"/>
</dbReference>
<dbReference type="Proteomes" id="UP000019438">
    <property type="component" value="Chromosome"/>
</dbReference>
<comment type="similarity">
    <text evidence="9">Belongs to the TatA/E family.</text>
</comment>
<dbReference type="PANTHER" id="PTHR42982:SF1">
    <property type="entry name" value="SEC-INDEPENDENT PROTEIN TRANSLOCASE PROTEIN TATA"/>
    <property type="match status" value="1"/>
</dbReference>
<evidence type="ECO:0000256" key="5">
    <source>
        <dbReference type="ARBA" id="ARBA00022927"/>
    </source>
</evidence>
<dbReference type="GO" id="GO:0008320">
    <property type="term" value="F:protein transmembrane transporter activity"/>
    <property type="evidence" value="ECO:0007669"/>
    <property type="project" value="UniProtKB-UniRule"/>
</dbReference>
<evidence type="ECO:0000313" key="12">
    <source>
        <dbReference type="Proteomes" id="UP000019438"/>
    </source>
</evidence>
<dbReference type="PANTHER" id="PTHR42982">
    <property type="entry name" value="SEC-INDEPENDENT PROTEIN TRANSLOCASE PROTEIN TATA"/>
    <property type="match status" value="1"/>
</dbReference>
<comment type="subcellular location">
    <subcellularLocation>
        <location evidence="1 9">Cell membrane</location>
        <topology evidence="1 9">Single-pass membrane protein</topology>
    </subcellularLocation>
</comment>
<dbReference type="NCBIfam" id="NF001940">
    <property type="entry name" value="PRK00720.1"/>
    <property type="match status" value="1"/>
</dbReference>
<evidence type="ECO:0000256" key="9">
    <source>
        <dbReference type="HAMAP-Rule" id="MF_00236"/>
    </source>
</evidence>
<evidence type="ECO:0000256" key="6">
    <source>
        <dbReference type="ARBA" id="ARBA00022989"/>
    </source>
</evidence>
<name>A0AAN0RFY2_9PROT</name>
<comment type="function">
    <text evidence="9">Part of the twin-arginine translocation (Tat) system that transports large folded proteins containing a characteristic twin-arginine motif in their signal peptide across membranes. TatA could form the protein-conducting channel of the Tat system.</text>
</comment>
<evidence type="ECO:0000256" key="1">
    <source>
        <dbReference type="ARBA" id="ARBA00004162"/>
    </source>
</evidence>
<feature type="compositionally biased region" description="Polar residues" evidence="10">
    <location>
        <begin position="94"/>
        <end position="115"/>
    </location>
</feature>
<dbReference type="HAMAP" id="MF_00236">
    <property type="entry name" value="TatA_E"/>
    <property type="match status" value="1"/>
</dbReference>
<sequence>MAPVNGLRYRHVRAISCLVTGSRLGEIMGSLSIWHWLILLAVVAILFGGGGKISGLMGDLGKGIKSFKRSMAEEDDASMEHDPKNPAVPPPSPNTSLGNQQPAQHDTTPRPQSHV</sequence>
<evidence type="ECO:0000256" key="7">
    <source>
        <dbReference type="ARBA" id="ARBA00023010"/>
    </source>
</evidence>
<keyword evidence="7 9" id="KW-0811">Translocation</keyword>
<feature type="region of interest" description="Disordered" evidence="10">
    <location>
        <begin position="71"/>
        <end position="115"/>
    </location>
</feature>
<dbReference type="InterPro" id="IPR003369">
    <property type="entry name" value="TatA/B/E"/>
</dbReference>
<keyword evidence="4 9" id="KW-0812">Transmembrane</keyword>
<dbReference type="GO" id="GO:0043953">
    <property type="term" value="P:protein transport by the Tat complex"/>
    <property type="evidence" value="ECO:0007669"/>
    <property type="project" value="UniProtKB-UniRule"/>
</dbReference>